<reference evidence="12" key="3">
    <citation type="submission" date="2020-06" db="EMBL/GenBank/DDBJ databases">
        <title>Helianthus annuus Genome sequencing and assembly Release 2.</title>
        <authorList>
            <person name="Gouzy J."/>
            <person name="Langlade N."/>
            <person name="Munos S."/>
        </authorList>
    </citation>
    <scope>NUCLEOTIDE SEQUENCE</scope>
    <source>
        <tissue evidence="12">Leaves</tissue>
    </source>
</reference>
<proteinExistence type="inferred from homology"/>
<dbReference type="GO" id="GO:0005634">
    <property type="term" value="C:nucleus"/>
    <property type="evidence" value="ECO:0000318"/>
    <property type="project" value="GO_Central"/>
</dbReference>
<evidence type="ECO:0000313" key="13">
    <source>
        <dbReference type="EMBL" id="OTG22449.1"/>
    </source>
</evidence>
<dbReference type="STRING" id="4232.A0A251UHA2"/>
<dbReference type="PANTHER" id="PTHR10015:SF448">
    <property type="entry name" value="HEAT STRESS TRANSCRIPTION FACTOR A-7A-LIKE"/>
    <property type="match status" value="1"/>
</dbReference>
<dbReference type="PROSITE" id="PS00434">
    <property type="entry name" value="HSF_DOMAIN"/>
    <property type="match status" value="1"/>
</dbReference>
<dbReference type="SUPFAM" id="SSF46785">
    <property type="entry name" value="Winged helix' DNA-binding domain"/>
    <property type="match status" value="1"/>
</dbReference>
<keyword evidence="8" id="KW-0539">Nucleus</keyword>
<dbReference type="InterPro" id="IPR036388">
    <property type="entry name" value="WH-like_DNA-bd_sf"/>
</dbReference>
<organism evidence="13 14">
    <name type="scientific">Helianthus annuus</name>
    <name type="common">Common sunflower</name>
    <dbReference type="NCBI Taxonomy" id="4232"/>
    <lineage>
        <taxon>Eukaryota</taxon>
        <taxon>Viridiplantae</taxon>
        <taxon>Streptophyta</taxon>
        <taxon>Embryophyta</taxon>
        <taxon>Tracheophyta</taxon>
        <taxon>Spermatophyta</taxon>
        <taxon>Magnoliopsida</taxon>
        <taxon>eudicotyledons</taxon>
        <taxon>Gunneridae</taxon>
        <taxon>Pentapetalae</taxon>
        <taxon>asterids</taxon>
        <taxon>campanulids</taxon>
        <taxon>Asterales</taxon>
        <taxon>Asteraceae</taxon>
        <taxon>Asteroideae</taxon>
        <taxon>Heliantheae alliance</taxon>
        <taxon>Heliantheae</taxon>
        <taxon>Helianthus</taxon>
    </lineage>
</organism>
<sequence length="344" mass="40358">MAGLNQDRGGLDSSKEIMKINEEPKLGGLRDDVPPFLKKTFEMVDDPTTDLIISWSDSKTSFIIWDPKKFTHLLQQRFKHNNFSSFVRQLNAYRFKKINPDRSEFANEFFLKGDEHLLSKIKRRTRNQAQNMQKHKETEQQEACVHQTSSSIELELDVLKKDNIALKQEILDMKLQQEMDEKQLKIIQERMLRMEVKQQKLLAFMSKTYTLPVFAKLLQRLKQKPKTGSVEMCKKRKSEQMQSTINADELKRSQQVLNLLEPDAGTVFSSNESVNLLEDQRNNLDYSSESVILLEKLLENELMIHDGEQSRKDQTKTYLQEWKELIPRFKELMIHSYDHTVCGS</sequence>
<comment type="similarity">
    <text evidence="9">Belongs to the HSF family.</text>
</comment>
<dbReference type="GO" id="GO:0034605">
    <property type="term" value="P:cellular response to heat"/>
    <property type="evidence" value="ECO:0000318"/>
    <property type="project" value="GO_Central"/>
</dbReference>
<evidence type="ECO:0000256" key="7">
    <source>
        <dbReference type="ARBA" id="ARBA00023163"/>
    </source>
</evidence>
<dbReference type="AlphaFoldDB" id="A0A251UHA2"/>
<comment type="subunit">
    <text evidence="2">Homotrimer.</text>
</comment>
<evidence type="ECO:0000256" key="5">
    <source>
        <dbReference type="ARBA" id="ARBA00023016"/>
    </source>
</evidence>
<dbReference type="GO" id="GO:0003700">
    <property type="term" value="F:DNA-binding transcription factor activity"/>
    <property type="evidence" value="ECO:0000318"/>
    <property type="project" value="GO_Central"/>
</dbReference>
<dbReference type="OMA" id="MAISKSY"/>
<keyword evidence="3" id="KW-0597">Phosphoprotein</keyword>
<dbReference type="SMART" id="SM00415">
    <property type="entry name" value="HSF"/>
    <property type="match status" value="1"/>
</dbReference>
<dbReference type="EMBL" id="CM007895">
    <property type="protein sequence ID" value="OTG22449.1"/>
    <property type="molecule type" value="Genomic_DNA"/>
</dbReference>
<keyword evidence="10" id="KW-0175">Coiled coil</keyword>
<accession>A0A251UHA2</accession>
<feature type="domain" description="HSF-type DNA-binding" evidence="11">
    <location>
        <begin position="74"/>
        <end position="98"/>
    </location>
</feature>
<keyword evidence="6 13" id="KW-0238">DNA-binding</keyword>
<keyword evidence="7" id="KW-0804">Transcription</keyword>
<dbReference type="PRINTS" id="PR00056">
    <property type="entry name" value="HSFDOMAIN"/>
</dbReference>
<dbReference type="InterPro" id="IPR036390">
    <property type="entry name" value="WH_DNA-bd_sf"/>
</dbReference>
<dbReference type="InterPro" id="IPR000232">
    <property type="entry name" value="HSF_DNA-bd"/>
</dbReference>
<keyword evidence="4" id="KW-0805">Transcription regulation</keyword>
<evidence type="ECO:0000256" key="3">
    <source>
        <dbReference type="ARBA" id="ARBA00022553"/>
    </source>
</evidence>
<keyword evidence="14" id="KW-1185">Reference proteome</keyword>
<evidence type="ECO:0000256" key="10">
    <source>
        <dbReference type="SAM" id="Coils"/>
    </source>
</evidence>
<evidence type="ECO:0000256" key="2">
    <source>
        <dbReference type="ARBA" id="ARBA00011233"/>
    </source>
</evidence>
<dbReference type="EMBL" id="MNCJ02000321">
    <property type="protein sequence ID" value="KAF5801466.1"/>
    <property type="molecule type" value="Genomic_DNA"/>
</dbReference>
<evidence type="ECO:0000256" key="9">
    <source>
        <dbReference type="RuleBase" id="RU004020"/>
    </source>
</evidence>
<evidence type="ECO:0000313" key="14">
    <source>
        <dbReference type="Proteomes" id="UP000215914"/>
    </source>
</evidence>
<dbReference type="PANTHER" id="PTHR10015">
    <property type="entry name" value="HEAT SHOCK TRANSCRIPTION FACTOR"/>
    <property type="match status" value="1"/>
</dbReference>
<keyword evidence="5 13" id="KW-0346">Stress response</keyword>
<reference evidence="13" key="2">
    <citation type="submission" date="2017-02" db="EMBL/GenBank/DDBJ databases">
        <title>Sunflower complete genome.</title>
        <authorList>
            <person name="Langlade N."/>
            <person name="Munos S."/>
        </authorList>
    </citation>
    <scope>NUCLEOTIDE SEQUENCE [LARGE SCALE GENOMIC DNA]</scope>
    <source>
        <tissue evidence="13">Leaves</tissue>
    </source>
</reference>
<dbReference type="InParanoid" id="A0A251UHA2"/>
<evidence type="ECO:0000256" key="4">
    <source>
        <dbReference type="ARBA" id="ARBA00023015"/>
    </source>
</evidence>
<dbReference type="Gramene" id="mRNA:HanXRQr2_Chr06g0248411">
    <property type="protein sequence ID" value="mRNA:HanXRQr2_Chr06g0248411"/>
    <property type="gene ID" value="HanXRQr2_Chr06g0248411"/>
</dbReference>
<evidence type="ECO:0000259" key="11">
    <source>
        <dbReference type="PROSITE" id="PS00434"/>
    </source>
</evidence>
<evidence type="ECO:0000256" key="8">
    <source>
        <dbReference type="ARBA" id="ARBA00023242"/>
    </source>
</evidence>
<comment type="subcellular location">
    <subcellularLocation>
        <location evidence="1">Nucleus</location>
    </subcellularLocation>
</comment>
<evidence type="ECO:0000256" key="6">
    <source>
        <dbReference type="ARBA" id="ARBA00023125"/>
    </source>
</evidence>
<feature type="coiled-coil region" evidence="10">
    <location>
        <begin position="122"/>
        <end position="176"/>
    </location>
</feature>
<dbReference type="GO" id="GO:0043565">
    <property type="term" value="F:sequence-specific DNA binding"/>
    <property type="evidence" value="ECO:0007669"/>
    <property type="project" value="InterPro"/>
</dbReference>
<evidence type="ECO:0000313" key="12">
    <source>
        <dbReference type="EMBL" id="KAF5801466.1"/>
    </source>
</evidence>
<name>A0A251UHA2_HELAN</name>
<protein>
    <submittedName>
        <fullName evidence="13">Putative winged helix-turn-helix DNA-binding domain, Heat shock transcription factor family</fullName>
    </submittedName>
    <submittedName>
        <fullName evidence="12">Transcription factor HSF-type-DNA-binding family</fullName>
    </submittedName>
</protein>
<dbReference type="Proteomes" id="UP000215914">
    <property type="component" value="Chromosome 6"/>
</dbReference>
<dbReference type="Pfam" id="PF00447">
    <property type="entry name" value="HSF_DNA-bind"/>
    <property type="match status" value="1"/>
</dbReference>
<dbReference type="FunFam" id="1.10.10.10:FF:000037">
    <property type="entry name" value="Heat stress transcription factor B-4"/>
    <property type="match status" value="1"/>
</dbReference>
<gene>
    <name evidence="13" type="ORF">HannXRQ_Chr06g0171621</name>
    <name evidence="12" type="ORF">HanXRQr2_Chr06g0248411</name>
</gene>
<evidence type="ECO:0000256" key="1">
    <source>
        <dbReference type="ARBA" id="ARBA00004123"/>
    </source>
</evidence>
<dbReference type="Gene3D" id="1.10.10.10">
    <property type="entry name" value="Winged helix-like DNA-binding domain superfamily/Winged helix DNA-binding domain"/>
    <property type="match status" value="1"/>
</dbReference>
<dbReference type="OrthoDB" id="60033at2759"/>
<reference evidence="12 14" key="1">
    <citation type="journal article" date="2017" name="Nature">
        <title>The sunflower genome provides insights into oil metabolism, flowering and Asterid evolution.</title>
        <authorList>
            <person name="Badouin H."/>
            <person name="Gouzy J."/>
            <person name="Grassa C.J."/>
            <person name="Murat F."/>
            <person name="Staton S.E."/>
            <person name="Cottret L."/>
            <person name="Lelandais-Briere C."/>
            <person name="Owens G.L."/>
            <person name="Carrere S."/>
            <person name="Mayjonade B."/>
            <person name="Legrand L."/>
            <person name="Gill N."/>
            <person name="Kane N.C."/>
            <person name="Bowers J.E."/>
            <person name="Hubner S."/>
            <person name="Bellec A."/>
            <person name="Berard A."/>
            <person name="Berges H."/>
            <person name="Blanchet N."/>
            <person name="Boniface M.C."/>
            <person name="Brunel D."/>
            <person name="Catrice O."/>
            <person name="Chaidir N."/>
            <person name="Claudel C."/>
            <person name="Donnadieu C."/>
            <person name="Faraut T."/>
            <person name="Fievet G."/>
            <person name="Helmstetter N."/>
            <person name="King M."/>
            <person name="Knapp S.J."/>
            <person name="Lai Z."/>
            <person name="Le Paslier M.C."/>
            <person name="Lippi Y."/>
            <person name="Lorenzon L."/>
            <person name="Mandel J.R."/>
            <person name="Marage G."/>
            <person name="Marchand G."/>
            <person name="Marquand E."/>
            <person name="Bret-Mestries E."/>
            <person name="Morien E."/>
            <person name="Nambeesan S."/>
            <person name="Nguyen T."/>
            <person name="Pegot-Espagnet P."/>
            <person name="Pouilly N."/>
            <person name="Raftis F."/>
            <person name="Sallet E."/>
            <person name="Schiex T."/>
            <person name="Thomas J."/>
            <person name="Vandecasteele C."/>
            <person name="Vares D."/>
            <person name="Vear F."/>
            <person name="Vautrin S."/>
            <person name="Crespi M."/>
            <person name="Mangin B."/>
            <person name="Burke J.M."/>
            <person name="Salse J."/>
            <person name="Munos S."/>
            <person name="Vincourt P."/>
            <person name="Rieseberg L.H."/>
            <person name="Langlade N.B."/>
        </authorList>
    </citation>
    <scope>NUCLEOTIDE SEQUENCE [LARGE SCALE GENOMIC DNA]</scope>
    <source>
        <strain evidence="14">cv. SF193</strain>
        <tissue evidence="12">Leaves</tissue>
    </source>
</reference>